<dbReference type="InterPro" id="IPR055173">
    <property type="entry name" value="NrdR-like_N"/>
</dbReference>
<accession>A0A8S5RF75</accession>
<dbReference type="EMBL" id="BK059100">
    <property type="protein sequence ID" value="DAE29811.1"/>
    <property type="molecule type" value="Genomic_DNA"/>
</dbReference>
<evidence type="ECO:0000313" key="2">
    <source>
        <dbReference type="EMBL" id="DAE29811.1"/>
    </source>
</evidence>
<protein>
    <submittedName>
        <fullName evidence="2">Putative transcriptional regulator</fullName>
    </submittedName>
</protein>
<sequence length="74" mass="8740">MKCEKCGSDNVYVKDNVNVPPENTIYRKRICKDCGHQFLTIEFILEKDDGLAIREWNKWHRDGHKKATKHKPRG</sequence>
<reference evidence="2" key="1">
    <citation type="journal article" date="2021" name="Proc. Natl. Acad. Sci. U.S.A.">
        <title>A Catalog of Tens of Thousands of Viruses from Human Metagenomes Reveals Hidden Associations with Chronic Diseases.</title>
        <authorList>
            <person name="Tisza M.J."/>
            <person name="Buck C.B."/>
        </authorList>
    </citation>
    <scope>NUCLEOTIDE SEQUENCE</scope>
    <source>
        <strain evidence="2">CtqEG8</strain>
    </source>
</reference>
<feature type="domain" description="Transcriptional repressor NrdR-like N-terminal" evidence="1">
    <location>
        <begin position="1"/>
        <end position="42"/>
    </location>
</feature>
<dbReference type="Pfam" id="PF22811">
    <property type="entry name" value="Zn_ribbon_NrdR"/>
    <property type="match status" value="1"/>
</dbReference>
<organism evidence="2">
    <name type="scientific">virus sp. ctqEG8</name>
    <dbReference type="NCBI Taxonomy" id="2827998"/>
    <lineage>
        <taxon>Viruses</taxon>
    </lineage>
</organism>
<evidence type="ECO:0000259" key="1">
    <source>
        <dbReference type="Pfam" id="PF22811"/>
    </source>
</evidence>
<proteinExistence type="predicted"/>
<name>A0A8S5RF75_9VIRU</name>